<dbReference type="Proteomes" id="UP000799291">
    <property type="component" value="Unassembled WGS sequence"/>
</dbReference>
<dbReference type="OrthoDB" id="3545468at2759"/>
<organism evidence="1 2">
    <name type="scientific">Lentithecium fluviatile CBS 122367</name>
    <dbReference type="NCBI Taxonomy" id="1168545"/>
    <lineage>
        <taxon>Eukaryota</taxon>
        <taxon>Fungi</taxon>
        <taxon>Dikarya</taxon>
        <taxon>Ascomycota</taxon>
        <taxon>Pezizomycotina</taxon>
        <taxon>Dothideomycetes</taxon>
        <taxon>Pleosporomycetidae</taxon>
        <taxon>Pleosporales</taxon>
        <taxon>Massarineae</taxon>
        <taxon>Lentitheciaceae</taxon>
        <taxon>Lentithecium</taxon>
    </lineage>
</organism>
<sequence length="328" mass="35623">MPSTALATRSCSTPSDFHSIYLAQAPTLKLDVAYLDRLILDEPPEQSPTMRLSTHTPITNLVLLLPTAALILAAAPPSATPIPLPNDCSAYPRWNATSNTAGPFTVVADSTGSSIDGNPASVESFTNDGKDRYGFVRPGPFLHLHRTPIPVPVSQSWVPILTRDEMEQITIPKGAPRLGGFQNLTLRCTTSSTNASQSKPQSQSQLQIQVRSSWVNVYITGQENWQAAFSFGLETSGAPGIPVQAYHHIGADGIEGKDVYFGARGRTGWAFKYNWGGNAGEYYLVRWIGEGKGLTRRGEGTKEGLEKRQGEFPVLDDRDWVGLLRVVG</sequence>
<proteinExistence type="predicted"/>
<protein>
    <submittedName>
        <fullName evidence="1">Uncharacterized protein</fullName>
    </submittedName>
</protein>
<keyword evidence="2" id="KW-1185">Reference proteome</keyword>
<accession>A0A6G1J1Y5</accession>
<name>A0A6G1J1Y5_9PLEO</name>
<evidence type="ECO:0000313" key="1">
    <source>
        <dbReference type="EMBL" id="KAF2684233.1"/>
    </source>
</evidence>
<dbReference type="EMBL" id="MU005582">
    <property type="protein sequence ID" value="KAF2684233.1"/>
    <property type="molecule type" value="Genomic_DNA"/>
</dbReference>
<evidence type="ECO:0000313" key="2">
    <source>
        <dbReference type="Proteomes" id="UP000799291"/>
    </source>
</evidence>
<gene>
    <name evidence="1" type="ORF">K458DRAFT_487689</name>
</gene>
<dbReference type="AlphaFoldDB" id="A0A6G1J1Y5"/>
<reference evidence="1" key="1">
    <citation type="journal article" date="2020" name="Stud. Mycol.">
        <title>101 Dothideomycetes genomes: a test case for predicting lifestyles and emergence of pathogens.</title>
        <authorList>
            <person name="Haridas S."/>
            <person name="Albert R."/>
            <person name="Binder M."/>
            <person name="Bloem J."/>
            <person name="Labutti K."/>
            <person name="Salamov A."/>
            <person name="Andreopoulos B."/>
            <person name="Baker S."/>
            <person name="Barry K."/>
            <person name="Bills G."/>
            <person name="Bluhm B."/>
            <person name="Cannon C."/>
            <person name="Castanera R."/>
            <person name="Culley D."/>
            <person name="Daum C."/>
            <person name="Ezra D."/>
            <person name="Gonzalez J."/>
            <person name="Henrissat B."/>
            <person name="Kuo A."/>
            <person name="Liang C."/>
            <person name="Lipzen A."/>
            <person name="Lutzoni F."/>
            <person name="Magnuson J."/>
            <person name="Mondo S."/>
            <person name="Nolan M."/>
            <person name="Ohm R."/>
            <person name="Pangilinan J."/>
            <person name="Park H.-J."/>
            <person name="Ramirez L."/>
            <person name="Alfaro M."/>
            <person name="Sun H."/>
            <person name="Tritt A."/>
            <person name="Yoshinaga Y."/>
            <person name="Zwiers L.-H."/>
            <person name="Turgeon B."/>
            <person name="Goodwin S."/>
            <person name="Spatafora J."/>
            <person name="Crous P."/>
            <person name="Grigoriev I."/>
        </authorList>
    </citation>
    <scope>NUCLEOTIDE SEQUENCE</scope>
    <source>
        <strain evidence="1">CBS 122367</strain>
    </source>
</reference>